<dbReference type="InterPro" id="IPR016169">
    <property type="entry name" value="FAD-bd_PCMH_sub2"/>
</dbReference>
<dbReference type="Gene3D" id="3.30.465.10">
    <property type="match status" value="1"/>
</dbReference>
<gene>
    <name evidence="2" type="ORF">BWQ96_04687</name>
</gene>
<dbReference type="InterPro" id="IPR016166">
    <property type="entry name" value="FAD-bd_PCMH"/>
</dbReference>
<dbReference type="InterPro" id="IPR010031">
    <property type="entry name" value="FAD_lactone_oxidase-like"/>
</dbReference>
<proteinExistence type="predicted"/>
<dbReference type="PANTHER" id="PTHR43762">
    <property type="entry name" value="L-GULONOLACTONE OXIDASE"/>
    <property type="match status" value="1"/>
</dbReference>
<dbReference type="InterPro" id="IPR016167">
    <property type="entry name" value="FAD-bd_PCMH_sub1"/>
</dbReference>
<dbReference type="InterPro" id="IPR036318">
    <property type="entry name" value="FAD-bd_PCMH-like_sf"/>
</dbReference>
<evidence type="ECO:0000313" key="2">
    <source>
        <dbReference type="EMBL" id="PXF45549.1"/>
    </source>
</evidence>
<dbReference type="GO" id="GO:0003885">
    <property type="term" value="F:D-arabinono-1,4-lactone oxidase activity"/>
    <property type="evidence" value="ECO:0007669"/>
    <property type="project" value="TreeGrafter"/>
</dbReference>
<dbReference type="PANTHER" id="PTHR43762:SF1">
    <property type="entry name" value="D-ARABINONO-1,4-LACTONE OXIDASE"/>
    <property type="match status" value="1"/>
</dbReference>
<dbReference type="Proteomes" id="UP000247409">
    <property type="component" value="Unassembled WGS sequence"/>
</dbReference>
<sequence length="680" mass="76301">MGNFVSFVKHALFSAVAEKIDHLAPTASEQEVSEWCCCFKQLVSQIGFERAFKQYLLDILQIADKHAALLPSAVADWLQADPTTASIVEQHRADTLSQQDLRAGRLPDGSSVFHDADADGVHGIVEKDGRAVKVFRGEPFRNWGDTLSFRTSYTFVPTTQVGVINVVKFALAERRRVRVSGSRHSWSPVFGSDGDIVISMMEIGAAVQQIRWLPPKDNPQDNELESVALDGTFIAEDGSRHARIRLGGAATSEHFRQWTLSNAEGGGDWQWMIRALPILTAITSGGWTQPICHGSGITHKSVSDLCVEMTIVNCKGELQTISDRQQLRAVAGSFGLFGVIVSHVFVMDPMKIAQLFPRKIPTMLSVPPVRREDVPQQDDFHTSFSDKQLQEAQRAFELDCNKFYCEWFWFPFQDECWLNSWDVTDVGEDRPVYPDEKEVELQNLQASIAWLFEVTLLRFLPGKVQASLFGWAAMFFLPTGNFPTSVSNALHFRRGIHRMPVRDVEVSIEIPAKRDGTPDFSICQKAWWHAISEVYESLEQREEAPMRTTLEMRIVGDSDILMSTQRGNTCGTCAIEVLTNTLVPDEVWKAFVERVVARWASLTNPVTGEPLRVKPHWAKEWPTTMRGESIVKYLRTTYRGDASEFVTEMEKAAADGGYELSDAFGVFGNDTILSIIDAQQ</sequence>
<dbReference type="SUPFAM" id="SSF56176">
    <property type="entry name" value="FAD-binding/transporter-associated domain-like"/>
    <property type="match status" value="1"/>
</dbReference>
<dbReference type="GO" id="GO:0005739">
    <property type="term" value="C:mitochondrion"/>
    <property type="evidence" value="ECO:0007669"/>
    <property type="project" value="TreeGrafter"/>
</dbReference>
<evidence type="ECO:0000259" key="1">
    <source>
        <dbReference type="PROSITE" id="PS51387"/>
    </source>
</evidence>
<dbReference type="STRING" id="448386.A0A2V3ITX7"/>
<evidence type="ECO:0000313" key="3">
    <source>
        <dbReference type="Proteomes" id="UP000247409"/>
    </source>
</evidence>
<feature type="domain" description="FAD-binding PCMH-type" evidence="1">
    <location>
        <begin position="146"/>
        <end position="350"/>
    </location>
</feature>
<dbReference type="EMBL" id="NBIV01000058">
    <property type="protein sequence ID" value="PXF45549.1"/>
    <property type="molecule type" value="Genomic_DNA"/>
</dbReference>
<dbReference type="AlphaFoldDB" id="A0A2V3ITX7"/>
<organism evidence="2 3">
    <name type="scientific">Gracilariopsis chorda</name>
    <dbReference type="NCBI Taxonomy" id="448386"/>
    <lineage>
        <taxon>Eukaryota</taxon>
        <taxon>Rhodophyta</taxon>
        <taxon>Florideophyceae</taxon>
        <taxon>Rhodymeniophycidae</taxon>
        <taxon>Gracilariales</taxon>
        <taxon>Gracilariaceae</taxon>
        <taxon>Gracilariopsis</taxon>
    </lineage>
</organism>
<comment type="caution">
    <text evidence="2">The sequence shown here is derived from an EMBL/GenBank/DDBJ whole genome shotgun (WGS) entry which is preliminary data.</text>
</comment>
<protein>
    <recommendedName>
        <fullName evidence="1">FAD-binding PCMH-type domain-containing protein</fullName>
    </recommendedName>
</protein>
<keyword evidence="3" id="KW-1185">Reference proteome</keyword>
<dbReference type="PROSITE" id="PS51387">
    <property type="entry name" value="FAD_PCMH"/>
    <property type="match status" value="1"/>
</dbReference>
<dbReference type="Gene3D" id="3.30.43.10">
    <property type="entry name" value="Uridine Diphospho-n-acetylenolpyruvylglucosamine Reductase, domain 2"/>
    <property type="match status" value="1"/>
</dbReference>
<dbReference type="OrthoDB" id="610608at2759"/>
<accession>A0A2V3ITX7</accession>
<reference evidence="2 3" key="1">
    <citation type="journal article" date="2018" name="Mol. Biol. Evol.">
        <title>Analysis of the draft genome of the red seaweed Gracilariopsis chorda provides insights into genome size evolution in Rhodophyta.</title>
        <authorList>
            <person name="Lee J."/>
            <person name="Yang E.C."/>
            <person name="Graf L."/>
            <person name="Yang J.H."/>
            <person name="Qiu H."/>
            <person name="Zel Zion U."/>
            <person name="Chan C.X."/>
            <person name="Stephens T.G."/>
            <person name="Weber A.P.M."/>
            <person name="Boo G.H."/>
            <person name="Boo S.M."/>
            <person name="Kim K.M."/>
            <person name="Shin Y."/>
            <person name="Jung M."/>
            <person name="Lee S.J."/>
            <person name="Yim H.S."/>
            <person name="Lee J.H."/>
            <person name="Bhattacharya D."/>
            <person name="Yoon H.S."/>
        </authorList>
    </citation>
    <scope>NUCLEOTIDE SEQUENCE [LARGE SCALE GENOMIC DNA]</scope>
    <source>
        <strain evidence="2 3">SKKU-2015</strain>
        <tissue evidence="2">Whole body</tissue>
    </source>
</reference>
<dbReference type="GO" id="GO:0071949">
    <property type="term" value="F:FAD binding"/>
    <property type="evidence" value="ECO:0007669"/>
    <property type="project" value="InterPro"/>
</dbReference>
<name>A0A2V3ITX7_9FLOR</name>